<sequence>MWQTTFFISLNRLLSLTNQSLLRKYEFHFFLVACVFSLIASVVIAFPLFFSNYSYLQFPLGNGLDAYIPHIPERNEWTSTPASVYQLTLAAGTLLINIVICVLIMKMRNDYSAKMKSRPEQGLLLSSFISVLMHVTNDLLLLATRFFDMITLAYFITLTIAVATTLSFWTLITLAHTMR</sequence>
<keyword evidence="1" id="KW-0812">Transmembrane</keyword>
<evidence type="ECO:0000313" key="3">
    <source>
        <dbReference type="Proteomes" id="UP001328107"/>
    </source>
</evidence>
<accession>A0AAN4ZAQ2</accession>
<evidence type="ECO:0000313" key="2">
    <source>
        <dbReference type="EMBL" id="GMR34347.1"/>
    </source>
</evidence>
<organism evidence="2 3">
    <name type="scientific">Pristionchus mayeri</name>
    <dbReference type="NCBI Taxonomy" id="1317129"/>
    <lineage>
        <taxon>Eukaryota</taxon>
        <taxon>Metazoa</taxon>
        <taxon>Ecdysozoa</taxon>
        <taxon>Nematoda</taxon>
        <taxon>Chromadorea</taxon>
        <taxon>Rhabditida</taxon>
        <taxon>Rhabditina</taxon>
        <taxon>Diplogasteromorpha</taxon>
        <taxon>Diplogasteroidea</taxon>
        <taxon>Neodiplogasteridae</taxon>
        <taxon>Pristionchus</taxon>
    </lineage>
</organism>
<proteinExistence type="predicted"/>
<reference evidence="3" key="1">
    <citation type="submission" date="2022-10" db="EMBL/GenBank/DDBJ databases">
        <title>Genome assembly of Pristionchus species.</title>
        <authorList>
            <person name="Yoshida K."/>
            <person name="Sommer R.J."/>
        </authorList>
    </citation>
    <scope>NUCLEOTIDE SEQUENCE [LARGE SCALE GENOMIC DNA]</scope>
    <source>
        <strain evidence="3">RS5460</strain>
    </source>
</reference>
<dbReference type="Proteomes" id="UP001328107">
    <property type="component" value="Unassembled WGS sequence"/>
</dbReference>
<comment type="caution">
    <text evidence="2">The sequence shown here is derived from an EMBL/GenBank/DDBJ whole genome shotgun (WGS) entry which is preliminary data.</text>
</comment>
<feature type="transmembrane region" description="Helical" evidence="1">
    <location>
        <begin position="124"/>
        <end position="147"/>
    </location>
</feature>
<feature type="transmembrane region" description="Helical" evidence="1">
    <location>
        <begin position="84"/>
        <end position="104"/>
    </location>
</feature>
<keyword evidence="1" id="KW-1133">Transmembrane helix</keyword>
<evidence type="ECO:0008006" key="4">
    <source>
        <dbReference type="Google" id="ProtNLM"/>
    </source>
</evidence>
<feature type="transmembrane region" description="Helical" evidence="1">
    <location>
        <begin position="29"/>
        <end position="50"/>
    </location>
</feature>
<name>A0AAN4ZAQ2_9BILA</name>
<dbReference type="EMBL" id="BTRK01000002">
    <property type="protein sequence ID" value="GMR34347.1"/>
    <property type="molecule type" value="Genomic_DNA"/>
</dbReference>
<gene>
    <name evidence="2" type="ORF">PMAYCL1PPCAC_04542</name>
</gene>
<protein>
    <recommendedName>
        <fullName evidence="4">G protein-coupled receptor</fullName>
    </recommendedName>
</protein>
<dbReference type="AlphaFoldDB" id="A0AAN4ZAQ2"/>
<evidence type="ECO:0000256" key="1">
    <source>
        <dbReference type="SAM" id="Phobius"/>
    </source>
</evidence>
<feature type="non-terminal residue" evidence="2">
    <location>
        <position position="179"/>
    </location>
</feature>
<feature type="transmembrane region" description="Helical" evidence="1">
    <location>
        <begin position="153"/>
        <end position="175"/>
    </location>
</feature>
<keyword evidence="1" id="KW-0472">Membrane</keyword>
<keyword evidence="3" id="KW-1185">Reference proteome</keyword>